<feature type="compositionally biased region" description="Low complexity" evidence="4">
    <location>
        <begin position="323"/>
        <end position="332"/>
    </location>
</feature>
<evidence type="ECO:0000256" key="2">
    <source>
        <dbReference type="ARBA" id="ARBA00023125"/>
    </source>
</evidence>
<dbReference type="SUPFAM" id="SSF47413">
    <property type="entry name" value="lambda repressor-like DNA-binding domains"/>
    <property type="match status" value="1"/>
</dbReference>
<dbReference type="Gene3D" id="1.10.260.40">
    <property type="entry name" value="lambda repressor-like DNA-binding domains"/>
    <property type="match status" value="1"/>
</dbReference>
<dbReference type="SMART" id="SM00354">
    <property type="entry name" value="HTH_LACI"/>
    <property type="match status" value="1"/>
</dbReference>
<evidence type="ECO:0000256" key="3">
    <source>
        <dbReference type="ARBA" id="ARBA00023163"/>
    </source>
</evidence>
<keyword evidence="3" id="KW-0804">Transcription</keyword>
<sequence length="345" mass="36805">MPRPVTLHDVARRAGVGKSTVSNVLSRSGRVSEATRERVRAAMAELGYVPNRAARQLRGGRTGIIGVYVPGVPSTSEFYMRFVFGIMERAAARDRDVTILTASEHRSPRALDGVIVADPHQDDEFVAVLMQGGMPVVCFERPPDGMRPEVVLWADHRRALTGLLDRMAAAGARRPALVVPPETGDWAAQLAAGYRDWCARHGVATVVAQHPWVPSPAEVSRAVAQVLAQPGVDALVCASVDTAPLAVQVLHRLGRQVGRDVLLASATESSALRLGQPPITALDLSPLDAGRRCADLLDELIGGGPGGVYEHPVHLWWRDSTRGSEPVTGSSVPVPPPSGHRPPPG</sequence>
<reference evidence="6 7" key="1">
    <citation type="submission" date="2016-06" db="EMBL/GenBank/DDBJ databases">
        <authorList>
            <person name="Kjaerup R.B."/>
            <person name="Dalgaard T.S."/>
            <person name="Juul-Madsen H.R."/>
        </authorList>
    </citation>
    <scope>NUCLEOTIDE SEQUENCE [LARGE SCALE GENOMIC DNA]</scope>
    <source>
        <strain evidence="6 7">DSM 45626</strain>
    </source>
</reference>
<keyword evidence="2" id="KW-0238">DNA-binding</keyword>
<dbReference type="InterPro" id="IPR010982">
    <property type="entry name" value="Lambda_DNA-bd_dom_sf"/>
</dbReference>
<dbReference type="Pfam" id="PF13377">
    <property type="entry name" value="Peripla_BP_3"/>
    <property type="match status" value="1"/>
</dbReference>
<dbReference type="EMBL" id="FMCW01000012">
    <property type="protein sequence ID" value="SCE90179.1"/>
    <property type="molecule type" value="Genomic_DNA"/>
</dbReference>
<protein>
    <submittedName>
        <fullName evidence="6">Transcriptional regulator, LacI family</fullName>
    </submittedName>
</protein>
<feature type="domain" description="HTH lacI-type" evidence="5">
    <location>
        <begin position="5"/>
        <end position="59"/>
    </location>
</feature>
<dbReference type="PROSITE" id="PS00356">
    <property type="entry name" value="HTH_LACI_1"/>
    <property type="match status" value="1"/>
</dbReference>
<feature type="region of interest" description="Disordered" evidence="4">
    <location>
        <begin position="320"/>
        <end position="345"/>
    </location>
</feature>
<dbReference type="InterPro" id="IPR028082">
    <property type="entry name" value="Peripla_BP_I"/>
</dbReference>
<organism evidence="6 7">
    <name type="scientific">Micromonospora haikouensis</name>
    <dbReference type="NCBI Taxonomy" id="686309"/>
    <lineage>
        <taxon>Bacteria</taxon>
        <taxon>Bacillati</taxon>
        <taxon>Actinomycetota</taxon>
        <taxon>Actinomycetes</taxon>
        <taxon>Micromonosporales</taxon>
        <taxon>Micromonosporaceae</taxon>
        <taxon>Micromonospora</taxon>
    </lineage>
</organism>
<name>A0A1C4W2G7_9ACTN</name>
<proteinExistence type="predicted"/>
<feature type="compositionally biased region" description="Pro residues" evidence="4">
    <location>
        <begin position="333"/>
        <end position="345"/>
    </location>
</feature>
<dbReference type="PROSITE" id="PS50932">
    <property type="entry name" value="HTH_LACI_2"/>
    <property type="match status" value="1"/>
</dbReference>
<keyword evidence="1" id="KW-0805">Transcription regulation</keyword>
<dbReference type="RefSeq" id="WP_091279721.1">
    <property type="nucleotide sequence ID" value="NZ_FMCW01000012.1"/>
</dbReference>
<dbReference type="Gene3D" id="3.40.50.2300">
    <property type="match status" value="2"/>
</dbReference>
<dbReference type="PANTHER" id="PTHR30146">
    <property type="entry name" value="LACI-RELATED TRANSCRIPTIONAL REPRESSOR"/>
    <property type="match status" value="1"/>
</dbReference>
<dbReference type="AlphaFoldDB" id="A0A1C4W2G7"/>
<dbReference type="GO" id="GO:0000976">
    <property type="term" value="F:transcription cis-regulatory region binding"/>
    <property type="evidence" value="ECO:0007669"/>
    <property type="project" value="TreeGrafter"/>
</dbReference>
<dbReference type="Pfam" id="PF00356">
    <property type="entry name" value="LacI"/>
    <property type="match status" value="1"/>
</dbReference>
<accession>A0A1C4W2G7</accession>
<dbReference type="CDD" id="cd01392">
    <property type="entry name" value="HTH_LacI"/>
    <property type="match status" value="1"/>
</dbReference>
<dbReference type="InterPro" id="IPR046335">
    <property type="entry name" value="LacI/GalR-like_sensor"/>
</dbReference>
<dbReference type="Proteomes" id="UP000199375">
    <property type="component" value="Unassembled WGS sequence"/>
</dbReference>
<evidence type="ECO:0000256" key="4">
    <source>
        <dbReference type="SAM" id="MobiDB-lite"/>
    </source>
</evidence>
<gene>
    <name evidence="6" type="ORF">GA0070558_112191</name>
</gene>
<evidence type="ECO:0000259" key="5">
    <source>
        <dbReference type="PROSITE" id="PS50932"/>
    </source>
</evidence>
<dbReference type="SUPFAM" id="SSF53822">
    <property type="entry name" value="Periplasmic binding protein-like I"/>
    <property type="match status" value="1"/>
</dbReference>
<evidence type="ECO:0000313" key="7">
    <source>
        <dbReference type="Proteomes" id="UP000199375"/>
    </source>
</evidence>
<evidence type="ECO:0000256" key="1">
    <source>
        <dbReference type="ARBA" id="ARBA00023015"/>
    </source>
</evidence>
<dbReference type="InterPro" id="IPR000843">
    <property type="entry name" value="HTH_LacI"/>
</dbReference>
<dbReference type="GO" id="GO:0003700">
    <property type="term" value="F:DNA-binding transcription factor activity"/>
    <property type="evidence" value="ECO:0007669"/>
    <property type="project" value="TreeGrafter"/>
</dbReference>
<dbReference type="PANTHER" id="PTHR30146:SF153">
    <property type="entry name" value="LACTOSE OPERON REPRESSOR"/>
    <property type="match status" value="1"/>
</dbReference>
<evidence type="ECO:0000313" key="6">
    <source>
        <dbReference type="EMBL" id="SCE90179.1"/>
    </source>
</evidence>